<protein>
    <submittedName>
        <fullName evidence="2">Reverse transcriptase domain-containing protein</fullName>
    </submittedName>
</protein>
<organism evidence="2">
    <name type="scientific">Tanacetum cinerariifolium</name>
    <name type="common">Dalmatian daisy</name>
    <name type="synonym">Chrysanthemum cinerariifolium</name>
    <dbReference type="NCBI Taxonomy" id="118510"/>
    <lineage>
        <taxon>Eukaryota</taxon>
        <taxon>Viridiplantae</taxon>
        <taxon>Streptophyta</taxon>
        <taxon>Embryophyta</taxon>
        <taxon>Tracheophyta</taxon>
        <taxon>Spermatophyta</taxon>
        <taxon>Magnoliopsida</taxon>
        <taxon>eudicotyledons</taxon>
        <taxon>Gunneridae</taxon>
        <taxon>Pentapetalae</taxon>
        <taxon>asterids</taxon>
        <taxon>campanulids</taxon>
        <taxon>Asterales</taxon>
        <taxon>Asteraceae</taxon>
        <taxon>Asteroideae</taxon>
        <taxon>Anthemideae</taxon>
        <taxon>Anthemidinae</taxon>
        <taxon>Tanacetum</taxon>
    </lineage>
</organism>
<dbReference type="EMBL" id="BKCJ010601530">
    <property type="protein sequence ID" value="GFB32170.1"/>
    <property type="molecule type" value="Genomic_DNA"/>
</dbReference>
<keyword evidence="2" id="KW-0808">Transferase</keyword>
<dbReference type="AlphaFoldDB" id="A0A699L9F7"/>
<feature type="compositionally biased region" description="Low complexity" evidence="1">
    <location>
        <begin position="1"/>
        <end position="10"/>
    </location>
</feature>
<reference evidence="2" key="1">
    <citation type="journal article" date="2019" name="Sci. Rep.">
        <title>Draft genome of Tanacetum cinerariifolium, the natural source of mosquito coil.</title>
        <authorList>
            <person name="Yamashiro T."/>
            <person name="Shiraishi A."/>
            <person name="Satake H."/>
            <person name="Nakayama K."/>
        </authorList>
    </citation>
    <scope>NUCLEOTIDE SEQUENCE</scope>
</reference>
<accession>A0A699L9F7</accession>
<proteinExistence type="predicted"/>
<dbReference type="GO" id="GO:0003964">
    <property type="term" value="F:RNA-directed DNA polymerase activity"/>
    <property type="evidence" value="ECO:0007669"/>
    <property type="project" value="UniProtKB-KW"/>
</dbReference>
<sequence length="145" mass="15576">AGRATAAAQGGRIGERTGRGGGKTRGRYGVQGNHRIDGQGVQVCGQGNEGDVRNVIMNKNRKGCTYNEFLACNPKEYDGKGGAIVYTHWIEKMESVQDISGCEENQKVKYITVRSPILPPCAAAVARPALHVVILGSTIYTKKDI</sequence>
<keyword evidence="2" id="KW-0695">RNA-directed DNA polymerase</keyword>
<gene>
    <name evidence="2" type="ORF">Tci_704141</name>
</gene>
<feature type="non-terminal residue" evidence="2">
    <location>
        <position position="1"/>
    </location>
</feature>
<feature type="non-terminal residue" evidence="2">
    <location>
        <position position="145"/>
    </location>
</feature>
<keyword evidence="2" id="KW-0548">Nucleotidyltransferase</keyword>
<name>A0A699L9F7_TANCI</name>
<comment type="caution">
    <text evidence="2">The sequence shown here is derived from an EMBL/GenBank/DDBJ whole genome shotgun (WGS) entry which is preliminary data.</text>
</comment>
<feature type="region of interest" description="Disordered" evidence="1">
    <location>
        <begin position="1"/>
        <end position="32"/>
    </location>
</feature>
<evidence type="ECO:0000256" key="1">
    <source>
        <dbReference type="SAM" id="MobiDB-lite"/>
    </source>
</evidence>
<evidence type="ECO:0000313" key="2">
    <source>
        <dbReference type="EMBL" id="GFB32170.1"/>
    </source>
</evidence>